<organism evidence="2 3">
    <name type="scientific">Dyadobacter psychrophilus</name>
    <dbReference type="NCBI Taxonomy" id="651661"/>
    <lineage>
        <taxon>Bacteria</taxon>
        <taxon>Pseudomonadati</taxon>
        <taxon>Bacteroidota</taxon>
        <taxon>Cytophagia</taxon>
        <taxon>Cytophagales</taxon>
        <taxon>Spirosomataceae</taxon>
        <taxon>Dyadobacter</taxon>
    </lineage>
</organism>
<dbReference type="EMBL" id="FUZA01000002">
    <property type="protein sequence ID" value="SKB85932.1"/>
    <property type="molecule type" value="Genomic_DNA"/>
</dbReference>
<name>A0A1T5EPM9_9BACT</name>
<dbReference type="AlphaFoldDB" id="A0A1T5EPM9"/>
<sequence>MKKLSVLLMSFWLSIGFTSAQDSARYQLRLSVPVIDLPQNRDLPYRHPSMNQALEFSADFYELGYLGIDKIGNVLLRPKTKEYTKGRKMLNAGFKYLLSAAFVKYGSELPIPLGVWAHEEFHRAVLGVNNINSKNGNWFPHRWDGTVYGVADQDLTELKSKHPDQLLYAYVAGVHSEVLLNRKISVEDFYKKRTLSKNALILYNAWYVWDYFKFSASPVTDSVKIWGAKNENPDPKQRDFAGADLTAWAYDMFNPDKPYTARDKFPNGEGVNRRVGYSDLSPDAQQYLLKQKKLSLLNFVNPAIFFINRIPLGKRASFNFFMQYAPAHFGNDISITLPIQYHNTDLLLGIHKFSNFKSEGYGLDLGLFNKKITKRLETDLTLRIWDQPESFYNDVKHTGAAIQLDARYNITKNIALAVSVNGKTKGWEMGNPYLKANLSSRFGLRYVLRSSR</sequence>
<feature type="signal peptide" evidence="1">
    <location>
        <begin position="1"/>
        <end position="20"/>
    </location>
</feature>
<dbReference type="RefSeq" id="WP_141110276.1">
    <property type="nucleotide sequence ID" value="NZ_FUZA01000002.1"/>
</dbReference>
<evidence type="ECO:0000313" key="2">
    <source>
        <dbReference type="EMBL" id="SKB85932.1"/>
    </source>
</evidence>
<evidence type="ECO:0000256" key="1">
    <source>
        <dbReference type="SAM" id="SignalP"/>
    </source>
</evidence>
<proteinExistence type="predicted"/>
<keyword evidence="1" id="KW-0732">Signal</keyword>
<gene>
    <name evidence="2" type="ORF">SAMN05660293_02668</name>
</gene>
<dbReference type="Proteomes" id="UP000190897">
    <property type="component" value="Unassembled WGS sequence"/>
</dbReference>
<feature type="chain" id="PRO_5012368938" description="Capsule assembly protein Wzi" evidence="1">
    <location>
        <begin position="21"/>
        <end position="452"/>
    </location>
</feature>
<evidence type="ECO:0008006" key="4">
    <source>
        <dbReference type="Google" id="ProtNLM"/>
    </source>
</evidence>
<accession>A0A1T5EPM9</accession>
<dbReference type="OrthoDB" id="9553486at2"/>
<evidence type="ECO:0000313" key="3">
    <source>
        <dbReference type="Proteomes" id="UP000190897"/>
    </source>
</evidence>
<reference evidence="3" key="1">
    <citation type="submission" date="2017-02" db="EMBL/GenBank/DDBJ databases">
        <authorList>
            <person name="Varghese N."/>
            <person name="Submissions S."/>
        </authorList>
    </citation>
    <scope>NUCLEOTIDE SEQUENCE [LARGE SCALE GENOMIC DNA]</scope>
    <source>
        <strain evidence="3">DSM 22270</strain>
    </source>
</reference>
<protein>
    <recommendedName>
        <fullName evidence="4">Capsule assembly protein Wzi</fullName>
    </recommendedName>
</protein>
<keyword evidence="3" id="KW-1185">Reference proteome</keyword>